<evidence type="ECO:0000256" key="1">
    <source>
        <dbReference type="ARBA" id="ARBA00023015"/>
    </source>
</evidence>
<protein>
    <submittedName>
        <fullName evidence="5">AraC family transcriptional regulator</fullName>
    </submittedName>
</protein>
<dbReference type="Pfam" id="PF12833">
    <property type="entry name" value="HTH_18"/>
    <property type="match status" value="1"/>
</dbReference>
<evidence type="ECO:0000256" key="3">
    <source>
        <dbReference type="ARBA" id="ARBA00023163"/>
    </source>
</evidence>
<dbReference type="RefSeq" id="WP_284348116.1">
    <property type="nucleotide sequence ID" value="NZ_BRXS01000001.1"/>
</dbReference>
<dbReference type="InterPro" id="IPR046532">
    <property type="entry name" value="DUF6597"/>
</dbReference>
<dbReference type="InterPro" id="IPR018060">
    <property type="entry name" value="HTH_AraC"/>
</dbReference>
<dbReference type="InterPro" id="IPR050204">
    <property type="entry name" value="AraC_XylS_family_regulators"/>
</dbReference>
<comment type="caution">
    <text evidence="5">The sequence shown here is derived from an EMBL/GenBank/DDBJ whole genome shotgun (WGS) entry which is preliminary data.</text>
</comment>
<dbReference type="SMART" id="SM00342">
    <property type="entry name" value="HTH_ARAC"/>
    <property type="match status" value="1"/>
</dbReference>
<gene>
    <name evidence="5" type="ORF">rosag_01870</name>
</gene>
<dbReference type="EMBL" id="BRXS01000001">
    <property type="protein sequence ID" value="GLC23674.1"/>
    <property type="molecule type" value="Genomic_DNA"/>
</dbReference>
<dbReference type="PANTHER" id="PTHR46796:SF15">
    <property type="entry name" value="BLL1074 PROTEIN"/>
    <property type="match status" value="1"/>
</dbReference>
<proteinExistence type="predicted"/>
<dbReference type="GO" id="GO:0043565">
    <property type="term" value="F:sequence-specific DNA binding"/>
    <property type="evidence" value="ECO:0007669"/>
    <property type="project" value="InterPro"/>
</dbReference>
<feature type="domain" description="HTH araC/xylS-type" evidence="4">
    <location>
        <begin position="158"/>
        <end position="256"/>
    </location>
</feature>
<evidence type="ECO:0000313" key="6">
    <source>
        <dbReference type="Proteomes" id="UP001161325"/>
    </source>
</evidence>
<sequence length="259" mass="27151">MPSQPLPSVAGAPAAYAEHAPPAALRPFVACLWTRGDVPAGGAPHHVLPDGCVDVMLTMGPDGAVAEVVGTMTRAFLAPAVGGTRFVAARLRPGAARRLLGVSAHALTDDSVPLDDLWRDAADALLDGEPTLDATRTRLTELLVRRAAQAAPPPAAVREAVRLLDASGGATRVEELAATLGLTRQALARAFAEHVGVSPKTYARVARMWRTIARVDEARRVGWSPVAHALGFADQSHLTDELQALTGRTPGEWSRLAVG</sequence>
<dbReference type="PROSITE" id="PS01124">
    <property type="entry name" value="HTH_ARAC_FAMILY_2"/>
    <property type="match status" value="1"/>
</dbReference>
<evidence type="ECO:0000256" key="2">
    <source>
        <dbReference type="ARBA" id="ARBA00023125"/>
    </source>
</evidence>
<evidence type="ECO:0000259" key="4">
    <source>
        <dbReference type="PROSITE" id="PS01124"/>
    </source>
</evidence>
<evidence type="ECO:0000313" key="5">
    <source>
        <dbReference type="EMBL" id="GLC23674.1"/>
    </source>
</evidence>
<accession>A0AA37PZJ3</accession>
<reference evidence="5" key="1">
    <citation type="submission" date="2022-08" db="EMBL/GenBank/DDBJ databases">
        <title>Draft genome sequencing of Roseisolibacter agri AW1220.</title>
        <authorList>
            <person name="Tobiishi Y."/>
            <person name="Tonouchi A."/>
        </authorList>
    </citation>
    <scope>NUCLEOTIDE SEQUENCE</scope>
    <source>
        <strain evidence="5">AW1220</strain>
    </source>
</reference>
<keyword evidence="2" id="KW-0238">DNA-binding</keyword>
<dbReference type="PANTHER" id="PTHR46796">
    <property type="entry name" value="HTH-TYPE TRANSCRIPTIONAL ACTIVATOR RHAS-RELATED"/>
    <property type="match status" value="1"/>
</dbReference>
<keyword evidence="1" id="KW-0805">Transcription regulation</keyword>
<name>A0AA37PZJ3_9BACT</name>
<dbReference type="Gene3D" id="1.10.10.60">
    <property type="entry name" value="Homeodomain-like"/>
    <property type="match status" value="1"/>
</dbReference>
<keyword evidence="3" id="KW-0804">Transcription</keyword>
<dbReference type="AlphaFoldDB" id="A0AA37PZJ3"/>
<dbReference type="Pfam" id="PF20240">
    <property type="entry name" value="DUF6597"/>
    <property type="match status" value="1"/>
</dbReference>
<dbReference type="Proteomes" id="UP001161325">
    <property type="component" value="Unassembled WGS sequence"/>
</dbReference>
<organism evidence="5 6">
    <name type="scientific">Roseisolibacter agri</name>
    <dbReference type="NCBI Taxonomy" id="2014610"/>
    <lineage>
        <taxon>Bacteria</taxon>
        <taxon>Pseudomonadati</taxon>
        <taxon>Gemmatimonadota</taxon>
        <taxon>Gemmatimonadia</taxon>
        <taxon>Gemmatimonadales</taxon>
        <taxon>Gemmatimonadaceae</taxon>
        <taxon>Roseisolibacter</taxon>
    </lineage>
</organism>
<keyword evidence="6" id="KW-1185">Reference proteome</keyword>
<dbReference type="GO" id="GO:0003700">
    <property type="term" value="F:DNA-binding transcription factor activity"/>
    <property type="evidence" value="ECO:0007669"/>
    <property type="project" value="InterPro"/>
</dbReference>